<proteinExistence type="predicted"/>
<gene>
    <name evidence="2" type="ORF">SAMN04488042_102209</name>
</gene>
<dbReference type="EMBL" id="FOTQ01000002">
    <property type="protein sequence ID" value="SFL93848.1"/>
    <property type="molecule type" value="Genomic_DNA"/>
</dbReference>
<accession>A0A1I4LRY5</accession>
<keyword evidence="3" id="KW-1185">Reference proteome</keyword>
<keyword evidence="1" id="KW-0472">Membrane</keyword>
<dbReference type="Proteomes" id="UP000199144">
    <property type="component" value="Unassembled WGS sequence"/>
</dbReference>
<sequence>MAEALIYTNHGRNPRTFGALAVALLLLSGLYAIGTMTWILVLLFIFAVPALFDVLLNPVSTFEMTDDILRWKSPTQTAELGIDKILQARFDTRLDVSVRVSLTLVDGSKLRIPQDVLPPHNRLEAAFKARGIKVERHHFRVI</sequence>
<evidence type="ECO:0008006" key="4">
    <source>
        <dbReference type="Google" id="ProtNLM"/>
    </source>
</evidence>
<feature type="transmembrane region" description="Helical" evidence="1">
    <location>
        <begin position="16"/>
        <end position="33"/>
    </location>
</feature>
<keyword evidence="1" id="KW-0812">Transmembrane</keyword>
<dbReference type="RefSeq" id="WP_093093049.1">
    <property type="nucleotide sequence ID" value="NZ_FOTQ01000002.1"/>
</dbReference>
<dbReference type="AlphaFoldDB" id="A0A1I4LRY5"/>
<dbReference type="OrthoDB" id="7867097at2"/>
<keyword evidence="1" id="KW-1133">Transmembrane helix</keyword>
<name>A0A1I4LRY5_9RHOB</name>
<reference evidence="2 3" key="1">
    <citation type="submission" date="2016-10" db="EMBL/GenBank/DDBJ databases">
        <authorList>
            <person name="de Groot N.N."/>
        </authorList>
    </citation>
    <scope>NUCLEOTIDE SEQUENCE [LARGE SCALE GENOMIC DNA]</scope>
    <source>
        <strain evidence="2 3">DSM 15283</strain>
    </source>
</reference>
<evidence type="ECO:0000313" key="3">
    <source>
        <dbReference type="Proteomes" id="UP000199144"/>
    </source>
</evidence>
<evidence type="ECO:0000256" key="1">
    <source>
        <dbReference type="SAM" id="Phobius"/>
    </source>
</evidence>
<organism evidence="2 3">
    <name type="scientific">Shimia aestuarii</name>
    <dbReference type="NCBI Taxonomy" id="254406"/>
    <lineage>
        <taxon>Bacteria</taxon>
        <taxon>Pseudomonadati</taxon>
        <taxon>Pseudomonadota</taxon>
        <taxon>Alphaproteobacteria</taxon>
        <taxon>Rhodobacterales</taxon>
        <taxon>Roseobacteraceae</taxon>
    </lineage>
</organism>
<evidence type="ECO:0000313" key="2">
    <source>
        <dbReference type="EMBL" id="SFL93848.1"/>
    </source>
</evidence>
<dbReference type="STRING" id="254406.SAMN04488042_102209"/>
<protein>
    <recommendedName>
        <fullName evidence="4">PH domain-containing protein</fullName>
    </recommendedName>
</protein>